<reference evidence="3" key="1">
    <citation type="submission" date="2021-01" db="EMBL/GenBank/DDBJ databases">
        <title>Caligus Genome Assembly.</title>
        <authorList>
            <person name="Gallardo-Escarate C."/>
        </authorList>
    </citation>
    <scope>NUCLEOTIDE SEQUENCE [LARGE SCALE GENOMIC DNA]</scope>
</reference>
<sequence length="82" mass="8941">WVGGPTSLGGRTLPLKPTHPAGPAPIPGVDPEGRGTVKQSPYSPNLNLCDRFLFRKLKHLLQESEFGGHEEATLAVQRAMRR</sequence>
<feature type="region of interest" description="Disordered" evidence="1">
    <location>
        <begin position="1"/>
        <end position="42"/>
    </location>
</feature>
<keyword evidence="3" id="KW-1185">Reference proteome</keyword>
<name>A0A7T8KKE8_CALRO</name>
<dbReference type="EMBL" id="CP045891">
    <property type="protein sequence ID" value="QQP57571.1"/>
    <property type="molecule type" value="Genomic_DNA"/>
</dbReference>
<dbReference type="GO" id="GO:0003676">
    <property type="term" value="F:nucleic acid binding"/>
    <property type="evidence" value="ECO:0007669"/>
    <property type="project" value="InterPro"/>
</dbReference>
<dbReference type="InterPro" id="IPR036397">
    <property type="entry name" value="RNaseH_sf"/>
</dbReference>
<evidence type="ECO:0000313" key="3">
    <source>
        <dbReference type="Proteomes" id="UP000595437"/>
    </source>
</evidence>
<dbReference type="AlphaFoldDB" id="A0A7T8KKE8"/>
<feature type="non-terminal residue" evidence="2">
    <location>
        <position position="82"/>
    </location>
</feature>
<evidence type="ECO:0000256" key="1">
    <source>
        <dbReference type="SAM" id="MobiDB-lite"/>
    </source>
</evidence>
<proteinExistence type="predicted"/>
<protein>
    <submittedName>
        <fullName evidence="2">Uncharacterized protein</fullName>
    </submittedName>
</protein>
<accession>A0A7T8KKE8</accession>
<organism evidence="2 3">
    <name type="scientific">Caligus rogercresseyi</name>
    <name type="common">Sea louse</name>
    <dbReference type="NCBI Taxonomy" id="217165"/>
    <lineage>
        <taxon>Eukaryota</taxon>
        <taxon>Metazoa</taxon>
        <taxon>Ecdysozoa</taxon>
        <taxon>Arthropoda</taxon>
        <taxon>Crustacea</taxon>
        <taxon>Multicrustacea</taxon>
        <taxon>Hexanauplia</taxon>
        <taxon>Copepoda</taxon>
        <taxon>Siphonostomatoida</taxon>
        <taxon>Caligidae</taxon>
        <taxon>Caligus</taxon>
    </lineage>
</organism>
<dbReference type="Proteomes" id="UP000595437">
    <property type="component" value="Chromosome 2"/>
</dbReference>
<dbReference type="Gene3D" id="3.30.420.10">
    <property type="entry name" value="Ribonuclease H-like superfamily/Ribonuclease H"/>
    <property type="match status" value="1"/>
</dbReference>
<evidence type="ECO:0000313" key="2">
    <source>
        <dbReference type="EMBL" id="QQP57571.1"/>
    </source>
</evidence>
<dbReference type="OrthoDB" id="10017160at2759"/>
<feature type="non-terminal residue" evidence="2">
    <location>
        <position position="1"/>
    </location>
</feature>
<gene>
    <name evidence="2" type="ORF">FKW44_002607</name>
</gene>